<gene>
    <name evidence="1" type="ORF">BMI91_19640</name>
</gene>
<protein>
    <submittedName>
        <fullName evidence="1">Phage portal protein</fullName>
    </submittedName>
</protein>
<accession>A0ABX3MS19</accession>
<organism evidence="1 2">
    <name type="scientific">Thioclava sediminum</name>
    <dbReference type="NCBI Taxonomy" id="1915319"/>
    <lineage>
        <taxon>Bacteria</taxon>
        <taxon>Pseudomonadati</taxon>
        <taxon>Pseudomonadota</taxon>
        <taxon>Alphaproteobacteria</taxon>
        <taxon>Rhodobacterales</taxon>
        <taxon>Paracoccaceae</taxon>
        <taxon>Thioclava</taxon>
    </lineage>
</organism>
<name>A0ABX3MS19_9RHOB</name>
<proteinExistence type="predicted"/>
<evidence type="ECO:0000313" key="2">
    <source>
        <dbReference type="Proteomes" id="UP000190787"/>
    </source>
</evidence>
<evidence type="ECO:0000313" key="1">
    <source>
        <dbReference type="EMBL" id="OOY22497.1"/>
    </source>
</evidence>
<dbReference type="NCBIfam" id="TIGR01539">
    <property type="entry name" value="portal_lambda"/>
    <property type="match status" value="1"/>
</dbReference>
<dbReference type="InterPro" id="IPR006429">
    <property type="entry name" value="Phage_lambda_portal"/>
</dbReference>
<keyword evidence="2" id="KW-1185">Reference proteome</keyword>
<sequence>MTKQINRVKLFRNATALSSGTVGDLAPRMDYDFARRLEDRKDLPRGTGEAIASALNRSKPEITRMSRYAERMNGIASHAVDVLESYVIGSGLKPSIPDDDADLMRLWKTWGRAAGAEGVGDISMVQRIAFREWVVGGEAFGILRYRKGASAQDLAVPLQIQVIPTEMVPLRTPFAQSATDGILYDNAGSPAGYYVYKVHPGDTLDATEAYKKETIKFRPQLVAHLFTPREAGQLRGEPWLTRALIKIHDLEKYLGADLLRKILSANIAYWLELPDLTPEEKEELRDISYDPTSGKYFNSLNQEVQPPKEESLVAAKDGSVAVVPPGGKINVTAPAESGNSFSPFIRQIALHIAAALNIPLEFLFGDMSGVNDRLFRAVSSQFERHVRTVRGTFSQRFLNPIWNAFVRISVAEGKWKVPHGRTIEEFLNPEWVGQPFPYLHKLQEVQSWDLEVEKGFSTHSDIIRQKGDDPERVRREKLDDLIKDIEGGLSPIPDYWTDAMIRRHLGWKDAEISEYRSRTGGNLTG</sequence>
<dbReference type="Proteomes" id="UP000190787">
    <property type="component" value="Unassembled WGS sequence"/>
</dbReference>
<dbReference type="Pfam" id="PF05136">
    <property type="entry name" value="Phage_portal_2"/>
    <property type="match status" value="1"/>
</dbReference>
<reference evidence="1 2" key="1">
    <citation type="submission" date="2016-11" db="EMBL/GenBank/DDBJ databases">
        <title>A multilocus sequence analysis scheme for characterization of bacteria in the genus Thioclava.</title>
        <authorList>
            <person name="Liu Y."/>
            <person name="Shao Z."/>
        </authorList>
    </citation>
    <scope>NUCLEOTIDE SEQUENCE [LARGE SCALE GENOMIC DNA]</scope>
    <source>
        <strain evidence="1 2">TAW-CT134</strain>
    </source>
</reference>
<dbReference type="RefSeq" id="WP_078606352.1">
    <property type="nucleotide sequence ID" value="NZ_MPZV01000006.1"/>
</dbReference>
<comment type="caution">
    <text evidence="1">The sequence shown here is derived from an EMBL/GenBank/DDBJ whole genome shotgun (WGS) entry which is preliminary data.</text>
</comment>
<dbReference type="EMBL" id="MPZV01000006">
    <property type="protein sequence ID" value="OOY22497.1"/>
    <property type="molecule type" value="Genomic_DNA"/>
</dbReference>